<evidence type="ECO:0000256" key="3">
    <source>
        <dbReference type="ARBA" id="ARBA00022840"/>
    </source>
</evidence>
<keyword evidence="1" id="KW-0547">Nucleotide-binding</keyword>
<gene>
    <name evidence="5" type="ORF">MTBPR1_30222</name>
</gene>
<dbReference type="GO" id="GO:0005524">
    <property type="term" value="F:ATP binding"/>
    <property type="evidence" value="ECO:0007669"/>
    <property type="project" value="UniProtKB-KW"/>
</dbReference>
<evidence type="ECO:0000256" key="1">
    <source>
        <dbReference type="ARBA" id="ARBA00022741"/>
    </source>
</evidence>
<feature type="domain" description="Carboxyltransferase" evidence="4">
    <location>
        <begin position="25"/>
        <end position="309"/>
    </location>
</feature>
<dbReference type="SMART" id="SM00797">
    <property type="entry name" value="AHS2"/>
    <property type="match status" value="1"/>
</dbReference>
<dbReference type="NCBIfam" id="TIGR00724">
    <property type="entry name" value="urea_amlyse_rel"/>
    <property type="match status" value="1"/>
</dbReference>
<dbReference type="Pfam" id="PF02626">
    <property type="entry name" value="CT_A_B"/>
    <property type="match status" value="1"/>
</dbReference>
<dbReference type="Gene3D" id="2.40.100.10">
    <property type="entry name" value="Cyclophilin-like"/>
    <property type="match status" value="1"/>
</dbReference>
<dbReference type="InterPro" id="IPR029000">
    <property type="entry name" value="Cyclophilin-like_dom_sf"/>
</dbReference>
<dbReference type="PANTHER" id="PTHR43309:SF5">
    <property type="entry name" value="5-OXOPROLINASE SUBUNIT C"/>
    <property type="match status" value="1"/>
</dbReference>
<dbReference type="EMBL" id="FLYE01000023">
    <property type="protein sequence ID" value="SCA56852.1"/>
    <property type="molecule type" value="Genomic_DNA"/>
</dbReference>
<dbReference type="PANTHER" id="PTHR43309">
    <property type="entry name" value="5-OXOPROLINASE SUBUNIT C"/>
    <property type="match status" value="1"/>
</dbReference>
<dbReference type="RefSeq" id="WP_069188914.1">
    <property type="nucleotide sequence ID" value="NZ_FLYE01000023.1"/>
</dbReference>
<sequence length="348" mass="37034">MKALEIINAGLQASVQDHGRWGFQEYGVPVCGSVAPYWRILANHLVGNEAEAAGIEFRLMGPTLKAVGEPLKIAVCGQVTSELVMKNASGLTTHKIQPWRSFTLKPDQELKIGSLEGSATGFIAVLGGVETPTIMKSRSTYARSQIGNWLEGGDLLPVGAGEMAEQADCVLPSPPIMPASPRVRIVWGPQDDYFDPSEKEKFLNAPYVISKASDRMGARLDGAGLKHKADKGAEIASDGVVLGAIQVPGNGQPIVLLNDGQTVGGYPKIATVISSDLHLIANGLAGMEISFELVTVREACDIARAESQKIEQMKRSIVKASANGFVDLSALYESNLIGGVVDMKDPRV</sequence>
<evidence type="ECO:0000313" key="5">
    <source>
        <dbReference type="EMBL" id="SCA56852.1"/>
    </source>
</evidence>
<keyword evidence="3" id="KW-0067">ATP-binding</keyword>
<reference evidence="5 6" key="1">
    <citation type="submission" date="2016-07" db="EMBL/GenBank/DDBJ databases">
        <authorList>
            <person name="Lefevre C.T."/>
        </authorList>
    </citation>
    <scope>NUCLEOTIDE SEQUENCE [LARGE SCALE GENOMIC DNA]</scope>
    <source>
        <strain evidence="5">PR1</strain>
    </source>
</reference>
<dbReference type="GO" id="GO:0016787">
    <property type="term" value="F:hydrolase activity"/>
    <property type="evidence" value="ECO:0007669"/>
    <property type="project" value="UniProtKB-KW"/>
</dbReference>
<dbReference type="STRING" id="1867952.MTBPR1_30222"/>
<dbReference type="Proteomes" id="UP000231658">
    <property type="component" value="Unassembled WGS sequence"/>
</dbReference>
<keyword evidence="6" id="KW-1185">Reference proteome</keyword>
<name>A0A1C3RI12_9PROT</name>
<evidence type="ECO:0000313" key="6">
    <source>
        <dbReference type="Proteomes" id="UP000231658"/>
    </source>
</evidence>
<evidence type="ECO:0000259" key="4">
    <source>
        <dbReference type="SMART" id="SM00797"/>
    </source>
</evidence>
<accession>A0A1C3RI12</accession>
<proteinExistence type="predicted"/>
<dbReference type="InterPro" id="IPR003778">
    <property type="entry name" value="CT_A_B"/>
</dbReference>
<protein>
    <submittedName>
        <fullName evidence="5">Putative Allophanate hydrolase, subunit 2</fullName>
    </submittedName>
</protein>
<evidence type="ECO:0000256" key="2">
    <source>
        <dbReference type="ARBA" id="ARBA00022801"/>
    </source>
</evidence>
<dbReference type="OrthoDB" id="9768696at2"/>
<dbReference type="AlphaFoldDB" id="A0A1C3RI12"/>
<keyword evidence="2 5" id="KW-0378">Hydrolase</keyword>
<dbReference type="InterPro" id="IPR052708">
    <property type="entry name" value="PxpC"/>
</dbReference>
<organism evidence="5 6">
    <name type="scientific">Candidatus Terasakiella magnetica</name>
    <dbReference type="NCBI Taxonomy" id="1867952"/>
    <lineage>
        <taxon>Bacteria</taxon>
        <taxon>Pseudomonadati</taxon>
        <taxon>Pseudomonadota</taxon>
        <taxon>Alphaproteobacteria</taxon>
        <taxon>Rhodospirillales</taxon>
        <taxon>Terasakiellaceae</taxon>
        <taxon>Terasakiella</taxon>
    </lineage>
</organism>